<accession>A0A0Q0VNN7</accession>
<sequence>MPGSRFYINKVTDKNNNKPIKMGGKNSEFTLRKDGNNTVVLNNSTVINGIKELLSGEFVCYGYKKTTKYLNIDI</sequence>
<protein>
    <submittedName>
        <fullName evidence="1">Uncharacterized protein</fullName>
    </submittedName>
</protein>
<evidence type="ECO:0000313" key="1">
    <source>
        <dbReference type="EMBL" id="KQB35122.1"/>
    </source>
</evidence>
<proteinExistence type="predicted"/>
<name>A0A0Q0VNN7_9ARCH</name>
<dbReference type="EMBL" id="LKBG01000171">
    <property type="protein sequence ID" value="KQB35122.1"/>
    <property type="molecule type" value="Genomic_DNA"/>
</dbReference>
<gene>
    <name evidence="1" type="ORF">AOG54_09225</name>
</gene>
<keyword evidence="2" id="KW-1185">Reference proteome</keyword>
<dbReference type="Proteomes" id="UP000050320">
    <property type="component" value="Unassembled WGS sequence"/>
</dbReference>
<dbReference type="AlphaFoldDB" id="A0A0Q0VNN7"/>
<evidence type="ECO:0000313" key="2">
    <source>
        <dbReference type="Proteomes" id="UP000050320"/>
    </source>
</evidence>
<organism evidence="1 2">
    <name type="scientific">Acidiplasma aeolicum</name>
    <dbReference type="NCBI Taxonomy" id="507754"/>
    <lineage>
        <taxon>Archaea</taxon>
        <taxon>Methanobacteriati</taxon>
        <taxon>Thermoplasmatota</taxon>
        <taxon>Thermoplasmata</taxon>
        <taxon>Thermoplasmatales</taxon>
        <taxon>Ferroplasmaceae</taxon>
        <taxon>Acidiplasma</taxon>
    </lineage>
</organism>
<reference evidence="1 2" key="1">
    <citation type="submission" date="2015-09" db="EMBL/GenBank/DDBJ databases">
        <title>Heavy metals and arsenic resistance mechanisms in polyextremophilic archaea of the family Ferroplasmaceae.</title>
        <authorList>
            <person name="Bulaev A.G."/>
            <person name="Kanygina A.V."/>
        </authorList>
    </citation>
    <scope>NUCLEOTIDE SEQUENCE [LARGE SCALE GENOMIC DNA]</scope>
    <source>
        <strain evidence="1 2">VT</strain>
    </source>
</reference>
<comment type="caution">
    <text evidence="1">The sequence shown here is derived from an EMBL/GenBank/DDBJ whole genome shotgun (WGS) entry which is preliminary data.</text>
</comment>